<dbReference type="InterPro" id="IPR009030">
    <property type="entry name" value="Growth_fac_rcpt_cys_sf"/>
</dbReference>
<proteinExistence type="predicted"/>
<dbReference type="EMBL" id="AP022584">
    <property type="protein sequence ID" value="BBY09992.1"/>
    <property type="molecule type" value="Genomic_DNA"/>
</dbReference>
<dbReference type="SUPFAM" id="SSF56349">
    <property type="entry name" value="DNA breaking-rejoining enzymes"/>
    <property type="match status" value="1"/>
</dbReference>
<sequence>MATINPTPRSITRGRPRVTTGALECSRCHRMANKLRVYWPGDQLCHSCFYTAMRTHGICPICGHDGVLPGRCDRIDSRPVCLTCAGIPGNFTCKTCQGEGEIYRSGQCARCALREDLCKILLHHPADLAAMQTLIEVLCGVDRPESILTWKRNIQVLELLGGITSGAIPLTHDGLTAAGSGRHIDHLRSLLQHHGLLPQRDEHLARFEIWLADKLETIDSPAVRAPVEQFATWHHLRRLRSESKPGQSSDGPKRSAKQEITETIKFLTWLEQTHLRTIANCTQQDVDEYLASGPTTRHLIRTFFIWAKKSKLNVAVQVGFREARTTHTITQDQRLAWLKELLTGDSESLPYRVAGVLLLLYAQPLTKVAALQTTAISQADGETRIALGKDPVPVPEPFASQLNYHLRHRPNLRTGGGAIGSPWLFTSSRPGRHIDPQAIMQRLRRLGINLQGARNTALQMLVSEIPAPLVAEMLGYSDQVTQKHAAEAGNTWAKYVQP</sequence>
<name>A0ABN5ZNJ3_9MYCO</name>
<evidence type="ECO:0000313" key="2">
    <source>
        <dbReference type="Proteomes" id="UP000466831"/>
    </source>
</evidence>
<dbReference type="SUPFAM" id="SSF57184">
    <property type="entry name" value="Growth factor receptor domain"/>
    <property type="match status" value="1"/>
</dbReference>
<organism evidence="1 2">
    <name type="scientific">Mycobacterium marseillense</name>
    <dbReference type="NCBI Taxonomy" id="701042"/>
    <lineage>
        <taxon>Bacteria</taxon>
        <taxon>Bacillati</taxon>
        <taxon>Actinomycetota</taxon>
        <taxon>Actinomycetes</taxon>
        <taxon>Mycobacteriales</taxon>
        <taxon>Mycobacteriaceae</taxon>
        <taxon>Mycobacterium</taxon>
        <taxon>Mycobacterium avium complex (MAC)</taxon>
    </lineage>
</organism>
<evidence type="ECO:0008006" key="3">
    <source>
        <dbReference type="Google" id="ProtNLM"/>
    </source>
</evidence>
<evidence type="ECO:0000313" key="1">
    <source>
        <dbReference type="EMBL" id="BBY09992.1"/>
    </source>
</evidence>
<gene>
    <name evidence="1" type="ORF">MMARJ_07320</name>
</gene>
<protein>
    <recommendedName>
        <fullName evidence="3">Recombinase XerD</fullName>
    </recommendedName>
</protein>
<keyword evidence="2" id="KW-1185">Reference proteome</keyword>
<reference evidence="1 2" key="1">
    <citation type="journal article" date="2019" name="Emerg. Microbes Infect.">
        <title>Comprehensive subspecies identification of 175 nontuberculous mycobacteria species based on 7547 genomic profiles.</title>
        <authorList>
            <person name="Matsumoto Y."/>
            <person name="Kinjo T."/>
            <person name="Motooka D."/>
            <person name="Nabeya D."/>
            <person name="Jung N."/>
            <person name="Uechi K."/>
            <person name="Horii T."/>
            <person name="Iida T."/>
            <person name="Fujita J."/>
            <person name="Nakamura S."/>
        </authorList>
    </citation>
    <scope>NUCLEOTIDE SEQUENCE [LARGE SCALE GENOMIC DNA]</scope>
    <source>
        <strain evidence="1 2">JCM 17324</strain>
    </source>
</reference>
<accession>A0ABN5ZNJ3</accession>
<dbReference type="InterPro" id="IPR011010">
    <property type="entry name" value="DNA_brk_join_enz"/>
</dbReference>
<dbReference type="Proteomes" id="UP000466831">
    <property type="component" value="Chromosome"/>
</dbReference>